<gene>
    <name evidence="6" type="ORF">PICST_59269</name>
</gene>
<feature type="transmembrane region" description="Helical" evidence="5">
    <location>
        <begin position="136"/>
        <end position="157"/>
    </location>
</feature>
<dbReference type="Pfam" id="PF07690">
    <property type="entry name" value="MFS_1"/>
    <property type="match status" value="1"/>
</dbReference>
<dbReference type="EMBL" id="CP000498">
    <property type="protein sequence ID" value="ABN66325.1"/>
    <property type="molecule type" value="Genomic_DNA"/>
</dbReference>
<feature type="transmembrane region" description="Helical" evidence="5">
    <location>
        <begin position="370"/>
        <end position="394"/>
    </location>
</feature>
<dbReference type="PANTHER" id="PTHR23514">
    <property type="entry name" value="BYPASS OF STOP CODON PROTEIN 6"/>
    <property type="match status" value="1"/>
</dbReference>
<feature type="transmembrane region" description="Helical" evidence="5">
    <location>
        <begin position="43"/>
        <end position="66"/>
    </location>
</feature>
<feature type="transmembrane region" description="Helical" evidence="5">
    <location>
        <begin position="400"/>
        <end position="421"/>
    </location>
</feature>
<dbReference type="SUPFAM" id="SSF103473">
    <property type="entry name" value="MFS general substrate transporter"/>
    <property type="match status" value="1"/>
</dbReference>
<dbReference type="STRING" id="322104.A3LT05"/>
<dbReference type="GeneID" id="4838584"/>
<dbReference type="PANTHER" id="PTHR23514:SF6">
    <property type="entry name" value="MAJOR FACILITATOR SUPERFAMILY (MFS) PROFILE DOMAIN-CONTAINING PROTEIN"/>
    <property type="match status" value="1"/>
</dbReference>
<keyword evidence="7" id="KW-1185">Reference proteome</keyword>
<evidence type="ECO:0000256" key="2">
    <source>
        <dbReference type="ARBA" id="ARBA00022692"/>
    </source>
</evidence>
<dbReference type="RefSeq" id="XP_001384354.1">
    <property type="nucleotide sequence ID" value="XM_001384317.1"/>
</dbReference>
<feature type="transmembrane region" description="Helical" evidence="5">
    <location>
        <begin position="337"/>
        <end position="358"/>
    </location>
</feature>
<feature type="transmembrane region" description="Helical" evidence="5">
    <location>
        <begin position="163"/>
        <end position="184"/>
    </location>
</feature>
<keyword evidence="2 5" id="KW-0812">Transmembrane</keyword>
<dbReference type="InterPro" id="IPR036259">
    <property type="entry name" value="MFS_trans_sf"/>
</dbReference>
<organism evidence="6 7">
    <name type="scientific">Scheffersomyces stipitis (strain ATCC 58785 / CBS 6054 / NBRC 10063 / NRRL Y-11545)</name>
    <name type="common">Yeast</name>
    <name type="synonym">Pichia stipitis</name>
    <dbReference type="NCBI Taxonomy" id="322104"/>
    <lineage>
        <taxon>Eukaryota</taxon>
        <taxon>Fungi</taxon>
        <taxon>Dikarya</taxon>
        <taxon>Ascomycota</taxon>
        <taxon>Saccharomycotina</taxon>
        <taxon>Pichiomycetes</taxon>
        <taxon>Debaryomycetaceae</taxon>
        <taxon>Scheffersomyces</taxon>
    </lineage>
</organism>
<feature type="transmembrane region" description="Helical" evidence="5">
    <location>
        <begin position="78"/>
        <end position="96"/>
    </location>
</feature>
<dbReference type="FunFam" id="1.20.1250.20:FF:000308">
    <property type="entry name" value="MFS efflux transporter"/>
    <property type="match status" value="1"/>
</dbReference>
<evidence type="ECO:0000313" key="7">
    <source>
        <dbReference type="Proteomes" id="UP000002258"/>
    </source>
</evidence>
<dbReference type="HOGENOM" id="CLU_021993_1_0_1"/>
<dbReference type="OrthoDB" id="413079at2759"/>
<name>A3LT05_PICST</name>
<dbReference type="GO" id="GO:0016020">
    <property type="term" value="C:membrane"/>
    <property type="evidence" value="ECO:0007669"/>
    <property type="project" value="UniProtKB-SubCell"/>
</dbReference>
<evidence type="ECO:0000256" key="4">
    <source>
        <dbReference type="ARBA" id="ARBA00023136"/>
    </source>
</evidence>
<evidence type="ECO:0000256" key="1">
    <source>
        <dbReference type="ARBA" id="ARBA00004141"/>
    </source>
</evidence>
<evidence type="ECO:0000256" key="5">
    <source>
        <dbReference type="SAM" id="Phobius"/>
    </source>
</evidence>
<dbReference type="KEGG" id="pic:PICST_59269"/>
<protein>
    <recommendedName>
        <fullName evidence="8">Major facilitator superfamily (MFS) profile domain-containing protein</fullName>
    </recommendedName>
</protein>
<comment type="subcellular location">
    <subcellularLocation>
        <location evidence="1">Membrane</location>
        <topology evidence="1">Multi-pass membrane protein</topology>
    </subcellularLocation>
</comment>
<dbReference type="InterPro" id="IPR011701">
    <property type="entry name" value="MFS"/>
</dbReference>
<feature type="transmembrane region" description="Helical" evidence="5">
    <location>
        <begin position="280"/>
        <end position="299"/>
    </location>
</feature>
<keyword evidence="4 5" id="KW-0472">Membrane</keyword>
<feature type="transmembrane region" description="Helical" evidence="5">
    <location>
        <begin position="245"/>
        <end position="268"/>
    </location>
</feature>
<evidence type="ECO:0000313" key="6">
    <source>
        <dbReference type="EMBL" id="ABN66325.1"/>
    </source>
</evidence>
<dbReference type="Gene3D" id="1.20.1250.20">
    <property type="entry name" value="MFS general substrate transporter like domains"/>
    <property type="match status" value="1"/>
</dbReference>
<dbReference type="InParanoid" id="A3LT05"/>
<reference evidence="6 7" key="1">
    <citation type="journal article" date="2007" name="Nat. Biotechnol.">
        <title>Genome sequence of the lignocellulose-bioconverting and xylose-fermenting yeast Pichia stipitis.</title>
        <authorList>
            <person name="Jeffries T.W."/>
            <person name="Grigoriev I.V."/>
            <person name="Grimwood J."/>
            <person name="Laplaza J.M."/>
            <person name="Aerts A."/>
            <person name="Salamov A."/>
            <person name="Schmutz J."/>
            <person name="Lindquist E."/>
            <person name="Dehal P."/>
            <person name="Shapiro H."/>
            <person name="Jin Y.S."/>
            <person name="Passoth V."/>
            <person name="Richardson P.M."/>
        </authorList>
    </citation>
    <scope>NUCLEOTIDE SEQUENCE [LARGE SCALE GENOMIC DNA]</scope>
    <source>
        <strain evidence="7">ATCC 58785 / CBS 6054 / NBRC 10063 / NRRL Y-11545</strain>
    </source>
</reference>
<dbReference type="GO" id="GO:0022857">
    <property type="term" value="F:transmembrane transporter activity"/>
    <property type="evidence" value="ECO:0007669"/>
    <property type="project" value="InterPro"/>
</dbReference>
<dbReference type="OMA" id="AHGSYGV"/>
<dbReference type="FunFam" id="1.20.1250.20:FF:000286">
    <property type="entry name" value="MFS efflux transporter"/>
    <property type="match status" value="1"/>
</dbReference>
<proteinExistence type="predicted"/>
<dbReference type="eggNOG" id="ENOG502QSZ7">
    <property type="taxonomic scope" value="Eukaryota"/>
</dbReference>
<evidence type="ECO:0008006" key="8">
    <source>
        <dbReference type="Google" id="ProtNLM"/>
    </source>
</evidence>
<accession>A3LT05</accession>
<keyword evidence="3 5" id="KW-1133">Transmembrane helix</keyword>
<evidence type="ECO:0000256" key="3">
    <source>
        <dbReference type="ARBA" id="ARBA00022989"/>
    </source>
</evidence>
<dbReference type="InterPro" id="IPR051788">
    <property type="entry name" value="MFS_Transporter"/>
</dbReference>
<feature type="transmembrane region" description="Helical" evidence="5">
    <location>
        <begin position="102"/>
        <end position="124"/>
    </location>
</feature>
<sequence>MSLSNPPRNKWRLIACITLWVCVGFHDATPGALLPYIEDYYDISYSIASLIWVGAALGFIFIACISHKIQPWFGKRKSVTIGCALCIVMYAIVASGTKYPVIVVAFFFGGAGAALEIAQCNIFISRLDKVSTYLSYLHGAYGIGATVSPLIATSLASRGVKWHYFYLVLIGLMLPTMFLINYAFKDADEDMKPWDDDETDLQKISDSSNLGNNTEEIELTDFNKAEEYPQQQQNMMLIALSNPTTWLVAFFVFFYQGAEVSMGGWIVSFFLDYRHGNPKYVGYSASGYWGGLTLGRLLLTRPLHKTLGARRAVTVVSIGSMAVVGLVWGIPNVIAEAVLIAFAGVLIGPNYPLNIAYMAHDGLVPRKIQVISLTIMSAFGSSGGAIFPFIVGLVSQTTGTYIVLPIFIALYGLMVIIWVFIPNVERRNVVPSKNRWKRLWQRVW</sequence>
<feature type="transmembrane region" description="Helical" evidence="5">
    <location>
        <begin position="311"/>
        <end position="331"/>
    </location>
</feature>
<dbReference type="AlphaFoldDB" id="A3LT05"/>
<dbReference type="Proteomes" id="UP000002258">
    <property type="component" value="Chromosome 4"/>
</dbReference>